<dbReference type="Gene3D" id="1.20.120.1020">
    <property type="entry name" value="Prion-inhibition and propagation, HeLo domain"/>
    <property type="match status" value="1"/>
</dbReference>
<dbReference type="AlphaFoldDB" id="A0A6A7AG89"/>
<proteinExistence type="predicted"/>
<reference evidence="2" key="1">
    <citation type="journal article" date="2020" name="Stud. Mycol.">
        <title>101 Dothideomycetes genomes: a test case for predicting lifestyles and emergence of pathogens.</title>
        <authorList>
            <person name="Haridas S."/>
            <person name="Albert R."/>
            <person name="Binder M."/>
            <person name="Bloem J."/>
            <person name="Labutti K."/>
            <person name="Salamov A."/>
            <person name="Andreopoulos B."/>
            <person name="Baker S."/>
            <person name="Barry K."/>
            <person name="Bills G."/>
            <person name="Bluhm B."/>
            <person name="Cannon C."/>
            <person name="Castanera R."/>
            <person name="Culley D."/>
            <person name="Daum C."/>
            <person name="Ezra D."/>
            <person name="Gonzalez J."/>
            <person name="Henrissat B."/>
            <person name="Kuo A."/>
            <person name="Liang C."/>
            <person name="Lipzen A."/>
            <person name="Lutzoni F."/>
            <person name="Magnuson J."/>
            <person name="Mondo S."/>
            <person name="Nolan M."/>
            <person name="Ohm R."/>
            <person name="Pangilinan J."/>
            <person name="Park H.-J."/>
            <person name="Ramirez L."/>
            <person name="Alfaro M."/>
            <person name="Sun H."/>
            <person name="Tritt A."/>
            <person name="Yoshinaga Y."/>
            <person name="Zwiers L.-H."/>
            <person name="Turgeon B."/>
            <person name="Goodwin S."/>
            <person name="Spatafora J."/>
            <person name="Crous P."/>
            <person name="Grigoriev I."/>
        </authorList>
    </citation>
    <scope>NUCLEOTIDE SEQUENCE</scope>
    <source>
        <strain evidence="2">CBS 113818</strain>
    </source>
</reference>
<feature type="domain" description="Prion-inhibition and propagation HeLo" evidence="1">
    <location>
        <begin position="70"/>
        <end position="271"/>
    </location>
</feature>
<evidence type="ECO:0000259" key="1">
    <source>
        <dbReference type="Pfam" id="PF14479"/>
    </source>
</evidence>
<dbReference type="InterPro" id="IPR038305">
    <property type="entry name" value="HeLo_sf"/>
</dbReference>
<dbReference type="InterPro" id="IPR029498">
    <property type="entry name" value="HeLo_dom"/>
</dbReference>
<dbReference type="EMBL" id="MU006218">
    <property type="protein sequence ID" value="KAF2831687.1"/>
    <property type="molecule type" value="Genomic_DNA"/>
</dbReference>
<evidence type="ECO:0000313" key="3">
    <source>
        <dbReference type="Proteomes" id="UP000799424"/>
    </source>
</evidence>
<accession>A0A6A7AG89</accession>
<protein>
    <recommendedName>
        <fullName evidence="1">Prion-inhibition and propagation HeLo domain-containing protein</fullName>
    </recommendedName>
</protein>
<organism evidence="2 3">
    <name type="scientific">Ophiobolus disseminans</name>
    <dbReference type="NCBI Taxonomy" id="1469910"/>
    <lineage>
        <taxon>Eukaryota</taxon>
        <taxon>Fungi</taxon>
        <taxon>Dikarya</taxon>
        <taxon>Ascomycota</taxon>
        <taxon>Pezizomycotina</taxon>
        <taxon>Dothideomycetes</taxon>
        <taxon>Pleosporomycetidae</taxon>
        <taxon>Pleosporales</taxon>
        <taxon>Pleosporineae</taxon>
        <taxon>Phaeosphaeriaceae</taxon>
        <taxon>Ophiobolus</taxon>
    </lineage>
</organism>
<name>A0A6A7AG89_9PLEO</name>
<keyword evidence="3" id="KW-1185">Reference proteome</keyword>
<dbReference type="Proteomes" id="UP000799424">
    <property type="component" value="Unassembled WGS sequence"/>
</dbReference>
<gene>
    <name evidence="2" type="ORF">CC86DRAFT_463521</name>
</gene>
<sequence>MRSQPSCTYYGLLLPSSIVHSPNQYLHSLTSSFNTDPDHQENRFCTLLVSAFLGSHRLRSSPSTMDPASLALGIAGFAFQLFIAAQTGYTIITTAKATSEAASRLKTLMGFEQIKFESWATAVGLTDADTEFEEHLKNDRLMYHVTMQALYHICDIVTKFNELTSKYGFTRNERVRLMAIFQRRNDVHDQDNDSDNDTGIQPITIPHVFNSASRASFEDILHTYQKRLSYMSKFTWVIQDKAKFENLVEQTRAMNSGLQSSLPRTMQALFKREIVAGQPNDLLALQRIETTTVWAEQAIMLTTTMLSYTRELH</sequence>
<dbReference type="Pfam" id="PF14479">
    <property type="entry name" value="HeLo"/>
    <property type="match status" value="1"/>
</dbReference>
<evidence type="ECO:0000313" key="2">
    <source>
        <dbReference type="EMBL" id="KAF2831687.1"/>
    </source>
</evidence>
<dbReference type="OrthoDB" id="1911848at2759"/>